<accession>A0ABY5Z7M0</accession>
<gene>
    <name evidence="2" type="ORF">Drose_04130</name>
</gene>
<proteinExistence type="predicted"/>
<evidence type="ECO:0000256" key="1">
    <source>
        <dbReference type="SAM" id="Phobius"/>
    </source>
</evidence>
<sequence>MDTNRPVTLAQMAGQRPRRRAGLIAGVAAGAVVLVAATVGVTVALTRKSADTGAPAAASASAAFTAAGDLVLHRGEFTWNSAQDPTCQGMGGFSDLRGGTQVVITDAGGKKLAVGALAAGRAGDFSTNADGTQRAGSCTLAFAVPGVPRGVGPYGVEVSHRGVQTYSEERLDAGIILGFS</sequence>
<feature type="transmembrane region" description="Helical" evidence="1">
    <location>
        <begin position="21"/>
        <end position="45"/>
    </location>
</feature>
<reference evidence="2" key="1">
    <citation type="submission" date="2021-04" db="EMBL/GenBank/DDBJ databases">
        <title>Biosynthetic gene clusters of Dactylosporangioum roseum.</title>
        <authorList>
            <person name="Hartkoorn R.C."/>
            <person name="Beaudoing E."/>
            <person name="Hot D."/>
            <person name="Moureu S."/>
        </authorList>
    </citation>
    <scope>NUCLEOTIDE SEQUENCE</scope>
    <source>
        <strain evidence="2">NRRL B-16295</strain>
    </source>
</reference>
<keyword evidence="1" id="KW-0472">Membrane</keyword>
<dbReference type="RefSeq" id="WP_260726834.1">
    <property type="nucleotide sequence ID" value="NZ_BAAABS010000070.1"/>
</dbReference>
<keyword evidence="3" id="KW-1185">Reference proteome</keyword>
<keyword evidence="1" id="KW-1133">Transmembrane helix</keyword>
<name>A0ABY5Z7M0_9ACTN</name>
<protein>
    <submittedName>
        <fullName evidence="2">Uncharacterized protein</fullName>
    </submittedName>
</protein>
<organism evidence="2 3">
    <name type="scientific">Dactylosporangium roseum</name>
    <dbReference type="NCBI Taxonomy" id="47989"/>
    <lineage>
        <taxon>Bacteria</taxon>
        <taxon>Bacillati</taxon>
        <taxon>Actinomycetota</taxon>
        <taxon>Actinomycetes</taxon>
        <taxon>Micromonosporales</taxon>
        <taxon>Micromonosporaceae</taxon>
        <taxon>Dactylosporangium</taxon>
    </lineage>
</organism>
<keyword evidence="1" id="KW-0812">Transmembrane</keyword>
<evidence type="ECO:0000313" key="2">
    <source>
        <dbReference type="EMBL" id="UWZ37477.1"/>
    </source>
</evidence>
<dbReference type="EMBL" id="CP073721">
    <property type="protein sequence ID" value="UWZ37477.1"/>
    <property type="molecule type" value="Genomic_DNA"/>
</dbReference>
<evidence type="ECO:0000313" key="3">
    <source>
        <dbReference type="Proteomes" id="UP001058271"/>
    </source>
</evidence>
<dbReference type="Proteomes" id="UP001058271">
    <property type="component" value="Chromosome"/>
</dbReference>